<dbReference type="RefSeq" id="WP_109264170.1">
    <property type="nucleotide sequence ID" value="NZ_QEWP01000006.1"/>
</dbReference>
<keyword evidence="1" id="KW-0732">Signal</keyword>
<evidence type="ECO:0000313" key="3">
    <source>
        <dbReference type="Proteomes" id="UP000244956"/>
    </source>
</evidence>
<keyword evidence="3" id="KW-1185">Reference proteome</keyword>
<name>A0A2U2B988_9BACT</name>
<organism evidence="2 3">
    <name type="scientific">Marinilabilia rubra</name>
    <dbReference type="NCBI Taxonomy" id="2162893"/>
    <lineage>
        <taxon>Bacteria</taxon>
        <taxon>Pseudomonadati</taxon>
        <taxon>Bacteroidota</taxon>
        <taxon>Bacteroidia</taxon>
        <taxon>Marinilabiliales</taxon>
        <taxon>Marinilabiliaceae</taxon>
        <taxon>Marinilabilia</taxon>
    </lineage>
</organism>
<reference evidence="2 3" key="1">
    <citation type="submission" date="2018-05" db="EMBL/GenBank/DDBJ databases">
        <title>Marinilabilia rubrum sp. nov., isolated from saltern sediment.</title>
        <authorList>
            <person name="Zhang R."/>
        </authorList>
    </citation>
    <scope>NUCLEOTIDE SEQUENCE [LARGE SCALE GENOMIC DNA]</scope>
    <source>
        <strain evidence="2 3">WTE16</strain>
    </source>
</reference>
<proteinExistence type="predicted"/>
<sequence length="104" mass="11337">MKKIKLTVLLLGLMAAASSQSSTKPHVAHTNYLKTTDVKVDYFKIKEAVTVYEPALNLSYFHHLLVAGCPAGWLPAKRKQPGVGHRVKKAAHAAGLTQVVNPHK</sequence>
<dbReference type="Proteomes" id="UP000244956">
    <property type="component" value="Unassembled WGS sequence"/>
</dbReference>
<dbReference type="OrthoDB" id="1123472at2"/>
<evidence type="ECO:0000313" key="2">
    <source>
        <dbReference type="EMBL" id="PWD99630.1"/>
    </source>
</evidence>
<protein>
    <submittedName>
        <fullName evidence="2">Uncharacterized protein</fullName>
    </submittedName>
</protein>
<accession>A0A2U2B988</accession>
<evidence type="ECO:0000256" key="1">
    <source>
        <dbReference type="SAM" id="SignalP"/>
    </source>
</evidence>
<dbReference type="AlphaFoldDB" id="A0A2U2B988"/>
<dbReference type="EMBL" id="QEWP01000006">
    <property type="protein sequence ID" value="PWD99630.1"/>
    <property type="molecule type" value="Genomic_DNA"/>
</dbReference>
<gene>
    <name evidence="2" type="ORF">DDZ16_09290</name>
</gene>
<comment type="caution">
    <text evidence="2">The sequence shown here is derived from an EMBL/GenBank/DDBJ whole genome shotgun (WGS) entry which is preliminary data.</text>
</comment>
<feature type="signal peptide" evidence="1">
    <location>
        <begin position="1"/>
        <end position="21"/>
    </location>
</feature>
<feature type="chain" id="PRO_5015552328" evidence="1">
    <location>
        <begin position="22"/>
        <end position="104"/>
    </location>
</feature>